<comment type="subunit">
    <text evidence="9">Homodimer or homotetramer.</text>
</comment>
<dbReference type="InterPro" id="IPR012003">
    <property type="entry name" value="ATP_PFK_prok-type"/>
</dbReference>
<keyword evidence="5 9" id="KW-0479">Metal-binding</keyword>
<comment type="catalytic activity">
    <reaction evidence="9">
        <text>beta-D-fructose 6-phosphate + ATP = beta-D-fructose 1,6-bisphosphate + ADP + H(+)</text>
        <dbReference type="Rhea" id="RHEA:16109"/>
        <dbReference type="ChEBI" id="CHEBI:15378"/>
        <dbReference type="ChEBI" id="CHEBI:30616"/>
        <dbReference type="ChEBI" id="CHEBI:32966"/>
        <dbReference type="ChEBI" id="CHEBI:57634"/>
        <dbReference type="ChEBI" id="CHEBI:456216"/>
        <dbReference type="EC" id="2.7.1.11"/>
    </reaction>
</comment>
<evidence type="ECO:0000256" key="4">
    <source>
        <dbReference type="ARBA" id="ARBA00022679"/>
    </source>
</evidence>
<reference evidence="11" key="2">
    <citation type="journal article" date="2018" name="MBio">
        <title>Insights into the evolution of host association through the isolation and characterization of a novel human periodontal pathobiont, Desulfobulbus oralis.</title>
        <authorList>
            <person name="Cross K.L."/>
            <person name="Chirania P."/>
            <person name="Xiong W."/>
            <person name="Beall C.J."/>
            <person name="Elkins J.G."/>
            <person name="Giannone R.J."/>
            <person name="Griffen A.L."/>
            <person name="Guss A.M."/>
            <person name="Hettich R.L."/>
            <person name="Joshi S.S."/>
            <person name="Mokrzan E.M."/>
            <person name="Martin R.K."/>
            <person name="Zhulin I.B."/>
            <person name="Leys E.J."/>
            <person name="Podar M."/>
        </authorList>
    </citation>
    <scope>NUCLEOTIDE SEQUENCE [LARGE SCALE GENOMIC DNA]</scope>
    <source>
        <strain evidence="11">ORNL</strain>
    </source>
</reference>
<feature type="active site" description="Proton acceptor" evidence="9">
    <location>
        <position position="134"/>
    </location>
</feature>
<keyword evidence="9" id="KW-0547">Nucleotide-binding</keyword>
<dbReference type="GO" id="GO:0070095">
    <property type="term" value="F:fructose-6-phosphate binding"/>
    <property type="evidence" value="ECO:0007669"/>
    <property type="project" value="TreeGrafter"/>
</dbReference>
<feature type="domain" description="Phosphofructokinase" evidence="10">
    <location>
        <begin position="5"/>
        <end position="325"/>
    </location>
</feature>
<evidence type="ECO:0000256" key="6">
    <source>
        <dbReference type="ARBA" id="ARBA00022777"/>
    </source>
</evidence>
<dbReference type="UniPathway" id="UPA00109">
    <property type="reaction ID" value="UER00182"/>
</dbReference>
<evidence type="ECO:0000256" key="9">
    <source>
        <dbReference type="HAMAP-Rule" id="MF_01976"/>
    </source>
</evidence>
<feature type="binding site" description="in other chain" evidence="9">
    <location>
        <begin position="299"/>
        <end position="302"/>
    </location>
    <ligand>
        <name>substrate</name>
        <note>ligand shared between dimeric partners</note>
    </ligand>
</feature>
<dbReference type="GO" id="GO:0003872">
    <property type="term" value="F:6-phosphofructokinase activity"/>
    <property type="evidence" value="ECO:0007669"/>
    <property type="project" value="UniProtKB-UniRule"/>
</dbReference>
<dbReference type="GO" id="GO:0042802">
    <property type="term" value="F:identical protein binding"/>
    <property type="evidence" value="ECO:0007669"/>
    <property type="project" value="TreeGrafter"/>
</dbReference>
<dbReference type="PRINTS" id="PR00476">
    <property type="entry name" value="PHFRCTKINASE"/>
</dbReference>
<dbReference type="HAMAP" id="MF_01976">
    <property type="entry name" value="Phosphofructokinase_III"/>
    <property type="match status" value="1"/>
</dbReference>
<dbReference type="Gene3D" id="3.40.50.450">
    <property type="match status" value="1"/>
</dbReference>
<feature type="binding site" evidence="9">
    <location>
        <position position="293"/>
    </location>
    <ligand>
        <name>substrate</name>
        <note>ligand shared between dimeric partners</note>
    </ligand>
</feature>
<dbReference type="GO" id="GO:0006002">
    <property type="term" value="P:fructose 6-phosphate metabolic process"/>
    <property type="evidence" value="ECO:0007669"/>
    <property type="project" value="InterPro"/>
</dbReference>
<dbReference type="GO" id="GO:0005945">
    <property type="term" value="C:6-phosphofructokinase complex"/>
    <property type="evidence" value="ECO:0007669"/>
    <property type="project" value="TreeGrafter"/>
</dbReference>
<dbReference type="InterPro" id="IPR022953">
    <property type="entry name" value="ATP_PFK"/>
</dbReference>
<dbReference type="Pfam" id="PF00365">
    <property type="entry name" value="PFK"/>
    <property type="match status" value="1"/>
</dbReference>
<dbReference type="PANTHER" id="PTHR13697:SF52">
    <property type="entry name" value="ATP-DEPENDENT 6-PHOSPHOFRUCTOKINASE 3"/>
    <property type="match status" value="1"/>
</dbReference>
<dbReference type="GO" id="GO:0046872">
    <property type="term" value="F:metal ion binding"/>
    <property type="evidence" value="ECO:0007669"/>
    <property type="project" value="UniProtKB-KW"/>
</dbReference>
<comment type="function">
    <text evidence="9">Catalyzes the phosphorylation of D-fructose 6-phosphate to fructose 1,6-bisphosphate by ATP, the first committing step of glycolysis.</text>
</comment>
<dbReference type="GO" id="GO:0030388">
    <property type="term" value="P:fructose 1,6-bisphosphate metabolic process"/>
    <property type="evidence" value="ECO:0007669"/>
    <property type="project" value="TreeGrafter"/>
</dbReference>
<evidence type="ECO:0000256" key="3">
    <source>
        <dbReference type="ARBA" id="ARBA00022490"/>
    </source>
</evidence>
<dbReference type="NCBIfam" id="NF002872">
    <property type="entry name" value="PRK03202.1"/>
    <property type="match status" value="1"/>
</dbReference>
<evidence type="ECO:0000313" key="12">
    <source>
        <dbReference type="Proteomes" id="UP000239867"/>
    </source>
</evidence>
<sequence>MTTCIGVLTAGGDSPGLNAAIRAIGKNGAGRGMHIIGFRDGFRGLMENRTVALEGDILSGILTQGGTILGTSRDKPHKMPMGGQLQDMTGVMLHNYQRHNLEALICIGGGGTQKNAFRLSRLGMNIITLPKTIDNDVAATDITFGFDTALSVATSAIDRLHSTAHSHHRIIVVEIMGHNTGWLGLGAGLAGGADVILIPEIPYDVNTVAQAVRRRQHHGKNFSIVASSEGALSIDDAARLARLRAARDAARAAKDAERKKAAEAALADFAREHEAHSIKLSRELETLTGLESRVTILGYLQRGGTPSAADRILATRLGTACVEAVAAGQYGKMVAVAGEGTKLVELADVVGRLKYVPKDHPWVRAALQTGVSLGNPDFADLQGRKLKMDTANGE</sequence>
<comment type="caution">
    <text evidence="9">Lacks conserved residue(s) required for the propagation of feature annotation.</text>
</comment>
<keyword evidence="6 9" id="KW-0418">Kinase</keyword>
<dbReference type="EC" id="2.7.1.11" evidence="9"/>
<dbReference type="GO" id="GO:0048029">
    <property type="term" value="F:monosaccharide binding"/>
    <property type="evidence" value="ECO:0007669"/>
    <property type="project" value="TreeGrafter"/>
</dbReference>
<dbReference type="Gene3D" id="3.40.50.460">
    <property type="entry name" value="Phosphofructokinase domain"/>
    <property type="match status" value="1"/>
</dbReference>
<keyword evidence="8 9" id="KW-0324">Glycolysis</keyword>
<evidence type="ECO:0000256" key="7">
    <source>
        <dbReference type="ARBA" id="ARBA00022842"/>
    </source>
</evidence>
<comment type="pathway">
    <text evidence="2 9">Carbohydrate degradation; glycolysis; D-glyceraldehyde 3-phosphate and glycerone phosphate from D-glucose: step 3/4.</text>
</comment>
<evidence type="ECO:0000313" key="11">
    <source>
        <dbReference type="EMBL" id="AVD71354.1"/>
    </source>
</evidence>
<feature type="binding site" description="in other chain" evidence="9">
    <location>
        <position position="229"/>
    </location>
    <ligand>
        <name>substrate</name>
        <note>ligand shared between dimeric partners</note>
    </ligand>
</feature>
<dbReference type="GO" id="GO:0061621">
    <property type="term" value="P:canonical glycolysis"/>
    <property type="evidence" value="ECO:0007669"/>
    <property type="project" value="TreeGrafter"/>
</dbReference>
<keyword evidence="4 9" id="KW-0808">Transferase</keyword>
<dbReference type="OrthoDB" id="9802503at2"/>
<reference evidence="11" key="1">
    <citation type="submission" date="2017-05" db="EMBL/GenBank/DDBJ databases">
        <authorList>
            <person name="Song R."/>
            <person name="Chenine A.L."/>
            <person name="Ruprecht R.M."/>
        </authorList>
    </citation>
    <scope>NUCLEOTIDE SEQUENCE</scope>
    <source>
        <strain evidence="11">ORNL</strain>
    </source>
</reference>
<dbReference type="AlphaFoldDB" id="A0A2L1GP04"/>
<dbReference type="EMBL" id="CP021255">
    <property type="protein sequence ID" value="AVD71354.1"/>
    <property type="molecule type" value="Genomic_DNA"/>
</dbReference>
<dbReference type="InterPro" id="IPR035966">
    <property type="entry name" value="PKF_sf"/>
</dbReference>
<accession>A0A2L1GP04</accession>
<dbReference type="InterPro" id="IPR012829">
    <property type="entry name" value="Phosphofructokinase_III"/>
</dbReference>
<comment type="subcellular location">
    <subcellularLocation>
        <location evidence="9">Cytoplasm</location>
    </subcellularLocation>
</comment>
<evidence type="ECO:0000256" key="5">
    <source>
        <dbReference type="ARBA" id="ARBA00022723"/>
    </source>
</evidence>
<dbReference type="InterPro" id="IPR000023">
    <property type="entry name" value="Phosphofructokinase_dom"/>
</dbReference>
<feature type="binding site" evidence="9">
    <location>
        <position position="169"/>
    </location>
    <ligand>
        <name>substrate</name>
        <note>ligand shared between dimeric partners</note>
    </ligand>
</feature>
<comment type="cofactor">
    <cofactor evidence="1 9">
        <name>Mg(2+)</name>
        <dbReference type="ChEBI" id="CHEBI:18420"/>
    </cofactor>
</comment>
<evidence type="ECO:0000256" key="1">
    <source>
        <dbReference type="ARBA" id="ARBA00001946"/>
    </source>
</evidence>
<dbReference type="RefSeq" id="WP_104936620.1">
    <property type="nucleotide sequence ID" value="NZ_CP021255.1"/>
</dbReference>
<keyword evidence="7 9" id="KW-0460">Magnesium</keyword>
<comment type="similarity">
    <text evidence="9">Belongs to the phosphofructokinase type A (PFKA) family. Mixed-substrate PFK group III subfamily.</text>
</comment>
<protein>
    <recommendedName>
        <fullName evidence="9">ATP-dependent 6-phosphofructokinase</fullName>
        <shortName evidence="9">ATP-PFK</shortName>
        <shortName evidence="9">Phosphofructokinase</shortName>
        <ecNumber evidence="9">2.7.1.11</ecNumber>
    </recommendedName>
    <alternativeName>
        <fullName evidence="9">Phosphohexokinase</fullName>
    </alternativeName>
</protein>
<name>A0A2L1GP04_9BACT</name>
<dbReference type="GO" id="GO:0016208">
    <property type="term" value="F:AMP binding"/>
    <property type="evidence" value="ECO:0007669"/>
    <property type="project" value="TreeGrafter"/>
</dbReference>
<evidence type="ECO:0000259" key="10">
    <source>
        <dbReference type="Pfam" id="PF00365"/>
    </source>
</evidence>
<dbReference type="PANTHER" id="PTHR13697">
    <property type="entry name" value="PHOSPHOFRUCTOKINASE"/>
    <property type="match status" value="1"/>
</dbReference>
<proteinExistence type="inferred from homology"/>
<keyword evidence="9" id="KW-0067">ATP-binding</keyword>
<gene>
    <name evidence="9" type="primary">pfkA</name>
    <name evidence="11" type="ORF">CAY53_07645</name>
</gene>
<feature type="binding site" evidence="9">
    <location>
        <position position="12"/>
    </location>
    <ligand>
        <name>ATP</name>
        <dbReference type="ChEBI" id="CHEBI:30616"/>
    </ligand>
</feature>
<keyword evidence="12" id="KW-1185">Reference proteome</keyword>
<evidence type="ECO:0000256" key="8">
    <source>
        <dbReference type="ARBA" id="ARBA00023152"/>
    </source>
</evidence>
<feature type="site" description="Important for substrate specificity; cannot use PPi as phosphoryl donor" evidence="9">
    <location>
        <position position="111"/>
    </location>
</feature>
<dbReference type="KEGG" id="deo:CAY53_07645"/>
<dbReference type="Proteomes" id="UP000239867">
    <property type="component" value="Chromosome"/>
</dbReference>
<dbReference type="GO" id="GO:0047334">
    <property type="term" value="F:diphosphate-fructose-6-phosphate 1-phosphotransferase activity"/>
    <property type="evidence" value="ECO:0007669"/>
    <property type="project" value="InterPro"/>
</dbReference>
<feature type="binding site" description="in other chain" evidence="9">
    <location>
        <begin position="132"/>
        <end position="134"/>
    </location>
    <ligand>
        <name>substrate</name>
        <note>ligand shared between dimeric partners</note>
    </ligand>
</feature>
<feature type="binding site" evidence="9">
    <location>
        <begin position="73"/>
        <end position="74"/>
    </location>
    <ligand>
        <name>ATP</name>
        <dbReference type="ChEBI" id="CHEBI:30616"/>
    </ligand>
</feature>
<dbReference type="SUPFAM" id="SSF53784">
    <property type="entry name" value="Phosphofructokinase"/>
    <property type="match status" value="1"/>
</dbReference>
<dbReference type="PIRSF" id="PIRSF000532">
    <property type="entry name" value="ATP_PFK_prok"/>
    <property type="match status" value="1"/>
</dbReference>
<feature type="binding site" description="in other chain" evidence="9">
    <location>
        <begin position="176"/>
        <end position="178"/>
    </location>
    <ligand>
        <name>substrate</name>
        <note>ligand shared between dimeric partners</note>
    </ligand>
</feature>
<organism evidence="11 12">
    <name type="scientific">Desulfobulbus oralis</name>
    <dbReference type="NCBI Taxonomy" id="1986146"/>
    <lineage>
        <taxon>Bacteria</taxon>
        <taxon>Pseudomonadati</taxon>
        <taxon>Thermodesulfobacteriota</taxon>
        <taxon>Desulfobulbia</taxon>
        <taxon>Desulfobulbales</taxon>
        <taxon>Desulfobulbaceae</taxon>
        <taxon>Desulfobulbus</taxon>
    </lineage>
</organism>
<dbReference type="GO" id="GO:0005524">
    <property type="term" value="F:ATP binding"/>
    <property type="evidence" value="ECO:0007669"/>
    <property type="project" value="UniProtKB-KW"/>
</dbReference>
<evidence type="ECO:0000256" key="2">
    <source>
        <dbReference type="ARBA" id="ARBA00004679"/>
    </source>
</evidence>
<keyword evidence="3 9" id="KW-0963">Cytoplasm</keyword>